<dbReference type="CDD" id="cd01948">
    <property type="entry name" value="EAL"/>
    <property type="match status" value="1"/>
</dbReference>
<evidence type="ECO:0000313" key="2">
    <source>
        <dbReference type="EMBL" id="MCW8336143.1"/>
    </source>
</evidence>
<dbReference type="Pfam" id="PF00563">
    <property type="entry name" value="EAL"/>
    <property type="match status" value="1"/>
</dbReference>
<dbReference type="GO" id="GO:0071111">
    <property type="term" value="F:cyclic-guanylate-specific phosphodiesterase activity"/>
    <property type="evidence" value="ECO:0007669"/>
    <property type="project" value="InterPro"/>
</dbReference>
<dbReference type="Proteomes" id="UP001155586">
    <property type="component" value="Unassembled WGS sequence"/>
</dbReference>
<dbReference type="InterPro" id="IPR035919">
    <property type="entry name" value="EAL_sf"/>
</dbReference>
<protein>
    <submittedName>
        <fullName evidence="2">EAL domain-containing protein</fullName>
    </submittedName>
</protein>
<evidence type="ECO:0000259" key="1">
    <source>
        <dbReference type="PROSITE" id="PS50883"/>
    </source>
</evidence>
<dbReference type="RefSeq" id="WP_265689205.1">
    <property type="nucleotide sequence ID" value="NZ_JAKRRX010000185.1"/>
</dbReference>
<reference evidence="2" key="1">
    <citation type="submission" date="2022-02" db="EMBL/GenBank/DDBJ databases">
        <title>Vibrio sp. nov., a new bacterium isolated from Bohai sea, China.</title>
        <authorList>
            <person name="Yuan Y."/>
        </authorList>
    </citation>
    <scope>NUCLEOTIDE SEQUENCE</scope>
    <source>
        <strain evidence="2">DBSS07</strain>
    </source>
</reference>
<dbReference type="SMART" id="SM00052">
    <property type="entry name" value="EAL"/>
    <property type="match status" value="1"/>
</dbReference>
<dbReference type="AlphaFoldDB" id="A0A9X3CHV7"/>
<name>A0A9X3CHV7_9VIBR</name>
<keyword evidence="3" id="KW-1185">Reference proteome</keyword>
<dbReference type="PROSITE" id="PS50883">
    <property type="entry name" value="EAL"/>
    <property type="match status" value="1"/>
</dbReference>
<dbReference type="SUPFAM" id="SSF141868">
    <property type="entry name" value="EAL domain-like"/>
    <property type="match status" value="1"/>
</dbReference>
<dbReference type="EMBL" id="JAKRRX010000185">
    <property type="protein sequence ID" value="MCW8336143.1"/>
    <property type="molecule type" value="Genomic_DNA"/>
</dbReference>
<comment type="caution">
    <text evidence="2">The sequence shown here is derived from an EMBL/GenBank/DDBJ whole genome shotgun (WGS) entry which is preliminary data.</text>
</comment>
<dbReference type="InterPro" id="IPR001633">
    <property type="entry name" value="EAL_dom"/>
</dbReference>
<evidence type="ECO:0000313" key="3">
    <source>
        <dbReference type="Proteomes" id="UP001155586"/>
    </source>
</evidence>
<accession>A0A9X3CHV7</accession>
<dbReference type="PANTHER" id="PTHR33121">
    <property type="entry name" value="CYCLIC DI-GMP PHOSPHODIESTERASE PDEF"/>
    <property type="match status" value="1"/>
</dbReference>
<sequence length="265" mass="31113">MNIDLTNFVRIKTGQYVFHLTDKRVYIRTAFQKIFDSNNSVVGVESLARVFFYDGQYNDLEDEFEGVEPENVLLDSYLNSLNLRERSFFEQGLLVLHILNFYLNSSGQYDGYKLFVNMHPNVALDIMESKQKTSFYREFLSRLDLDLSRLVIELTEHTCKNEQLFRHLARTKWVPKVKRAMDDVRLSDVELGRVMNLEPDIIKLDPSLTNANSHDAVLVKCTQQWRKEGIIVVAEGVESSEELERMKRLGCHWFQGYYFDKPKLF</sequence>
<proteinExistence type="predicted"/>
<feature type="domain" description="EAL" evidence="1">
    <location>
        <begin position="10"/>
        <end position="265"/>
    </location>
</feature>
<dbReference type="InterPro" id="IPR050706">
    <property type="entry name" value="Cyclic-di-GMP_PDE-like"/>
</dbReference>
<dbReference type="PANTHER" id="PTHR33121:SF82">
    <property type="entry name" value="SIGNAL TRANSDUCTION PROTEIN CONTAINING A EAL DOMAIN"/>
    <property type="match status" value="1"/>
</dbReference>
<organism evidence="2 3">
    <name type="scientific">Vibrio paucivorans</name>
    <dbReference type="NCBI Taxonomy" id="2829489"/>
    <lineage>
        <taxon>Bacteria</taxon>
        <taxon>Pseudomonadati</taxon>
        <taxon>Pseudomonadota</taxon>
        <taxon>Gammaproteobacteria</taxon>
        <taxon>Vibrionales</taxon>
        <taxon>Vibrionaceae</taxon>
        <taxon>Vibrio</taxon>
    </lineage>
</organism>
<dbReference type="Gene3D" id="3.20.20.450">
    <property type="entry name" value="EAL domain"/>
    <property type="match status" value="1"/>
</dbReference>
<gene>
    <name evidence="2" type="ORF">MD483_20230</name>
</gene>